<evidence type="ECO:0000259" key="9">
    <source>
        <dbReference type="Pfam" id="PF13844"/>
    </source>
</evidence>
<dbReference type="SUPFAM" id="SSF48452">
    <property type="entry name" value="TPR-like"/>
    <property type="match status" value="1"/>
</dbReference>
<dbReference type="Proteomes" id="UP000321832">
    <property type="component" value="Unassembled WGS sequence"/>
</dbReference>
<evidence type="ECO:0000313" key="11">
    <source>
        <dbReference type="Proteomes" id="UP000321832"/>
    </source>
</evidence>
<evidence type="ECO:0000256" key="5">
    <source>
        <dbReference type="ARBA" id="ARBA00022679"/>
    </source>
</evidence>
<evidence type="ECO:0000256" key="2">
    <source>
        <dbReference type="ARBA" id="ARBA00005386"/>
    </source>
</evidence>
<comment type="caution">
    <text evidence="10">The sequence shown here is derived from an EMBL/GenBank/DDBJ whole genome shotgun (WGS) entry which is preliminary data.</text>
</comment>
<evidence type="ECO:0000313" key="10">
    <source>
        <dbReference type="EMBL" id="TXC65321.1"/>
    </source>
</evidence>
<keyword evidence="5" id="KW-0808">Transferase</keyword>
<comment type="similarity">
    <text evidence="2">Belongs to the glycosyltransferase 41 family. O-GlcNAc transferase subfamily.</text>
</comment>
<dbReference type="InterPro" id="IPR011990">
    <property type="entry name" value="TPR-like_helical_dom_sf"/>
</dbReference>
<evidence type="ECO:0000256" key="6">
    <source>
        <dbReference type="ARBA" id="ARBA00022737"/>
    </source>
</evidence>
<dbReference type="EC" id="2.4.1.255" evidence="3"/>
<proteinExistence type="inferred from homology"/>
<dbReference type="Pfam" id="PF13844">
    <property type="entry name" value="Glyco_transf_41"/>
    <property type="match status" value="2"/>
</dbReference>
<dbReference type="InterPro" id="IPR019734">
    <property type="entry name" value="TPR_rpt"/>
</dbReference>
<accession>A0A5C6U059</accession>
<sequence length="526" mass="58171">MDAATLTRRGVELQSHGRHQEAVQCFMQSLGLKIDDAFTHYRLGVSFRDCGMKLEAAECIRTALALRFDDELFARGLLAYMEREGCRWASAEAEWGALEAALDARPEGEPLQINPFVHAVLSSDALRIRRVAEHYARFFESFVKPLPPVRARAHGGPLRIAYISADFQQHATAQLMVQMLEAHDRERFEVTLVSAGADDGSAMRQRLKRACHRFEDMHGASHDAMARRIRALGVDILIDVKGATDGTLLPVLAARPAPLQLNWLAFPGTSGARFIDYVIGDAIVTPLAHAAHFTEKIAQLSGCYQPNDAKRARPAPASRAEAGLPDGAIVLCGFHQSFKISQTVFDRWCEILQRVPGSVLWLLEWNANVRESLLAAARQQGIAPERLVFAPLLPLERHCPPGLRRCLPRRPALQCPHHRRRGAVDGRAGGHDPRRDLRAARGCEPAAPCRPGPDGLHRRSRLREYRHGAGGRCKPPPRCASTAGQREACALFSGERFARDMERLLQGLWLRACAGQPPAHWPAGNA</sequence>
<dbReference type="Gene3D" id="3.40.50.2000">
    <property type="entry name" value="Glycogen Phosphorylase B"/>
    <property type="match status" value="1"/>
</dbReference>
<dbReference type="SMART" id="SM00028">
    <property type="entry name" value="TPR"/>
    <property type="match status" value="2"/>
</dbReference>
<evidence type="ECO:0000256" key="8">
    <source>
        <dbReference type="SAM" id="MobiDB-lite"/>
    </source>
</evidence>
<feature type="domain" description="O-GlcNAc transferase C-terminal" evidence="9">
    <location>
        <begin position="317"/>
        <end position="399"/>
    </location>
</feature>
<dbReference type="PANTHER" id="PTHR44998">
    <property type="match status" value="1"/>
</dbReference>
<keyword evidence="6" id="KW-0677">Repeat</keyword>
<dbReference type="Gene3D" id="1.25.40.10">
    <property type="entry name" value="Tetratricopeptide repeat domain"/>
    <property type="match status" value="1"/>
</dbReference>
<feature type="compositionally biased region" description="Basic and acidic residues" evidence="8">
    <location>
        <begin position="422"/>
        <end position="436"/>
    </location>
</feature>
<evidence type="ECO:0000256" key="4">
    <source>
        <dbReference type="ARBA" id="ARBA00022676"/>
    </source>
</evidence>
<evidence type="ECO:0000256" key="7">
    <source>
        <dbReference type="ARBA" id="ARBA00022803"/>
    </source>
</evidence>
<protein>
    <recommendedName>
        <fullName evidence="3">protein O-GlcNAc transferase</fullName>
        <ecNumber evidence="3">2.4.1.255</ecNumber>
    </recommendedName>
</protein>
<gene>
    <name evidence="10" type="ORF">FSC37_01980</name>
</gene>
<feature type="domain" description="O-GlcNAc transferase C-terminal" evidence="9">
    <location>
        <begin position="152"/>
        <end position="304"/>
    </location>
</feature>
<keyword evidence="11" id="KW-1185">Reference proteome</keyword>
<evidence type="ECO:0000256" key="3">
    <source>
        <dbReference type="ARBA" id="ARBA00011970"/>
    </source>
</evidence>
<feature type="region of interest" description="Disordered" evidence="8">
    <location>
        <begin position="417"/>
        <end position="436"/>
    </location>
</feature>
<reference evidence="10 11" key="1">
    <citation type="submission" date="2019-08" db="EMBL/GenBank/DDBJ databases">
        <authorList>
            <person name="Khan S.A."/>
            <person name="Jeon C.O."/>
            <person name="Jeong S.E."/>
        </authorList>
    </citation>
    <scope>NUCLEOTIDE SEQUENCE [LARGE SCALE GENOMIC DNA]</scope>
    <source>
        <strain evidence="11">IMCC1728</strain>
    </source>
</reference>
<dbReference type="InterPro" id="IPR029489">
    <property type="entry name" value="OGT/SEC/SPY_C"/>
</dbReference>
<dbReference type="AlphaFoldDB" id="A0A5C6U059"/>
<comment type="pathway">
    <text evidence="1">Protein modification; protein glycosylation.</text>
</comment>
<dbReference type="PANTHER" id="PTHR44998:SF1">
    <property type="entry name" value="UDP-N-ACETYLGLUCOSAMINE--PEPTIDE N-ACETYLGLUCOSAMINYLTRANSFERASE 110 KDA SUBUNIT"/>
    <property type="match status" value="1"/>
</dbReference>
<keyword evidence="4" id="KW-0328">Glycosyltransferase</keyword>
<dbReference type="Gene3D" id="3.40.50.11380">
    <property type="match status" value="1"/>
</dbReference>
<keyword evidence="7" id="KW-0802">TPR repeat</keyword>
<organism evidence="10 11">
    <name type="scientific">Piscinibacter aquaticus</name>
    <dbReference type="NCBI Taxonomy" id="392597"/>
    <lineage>
        <taxon>Bacteria</taxon>
        <taxon>Pseudomonadati</taxon>
        <taxon>Pseudomonadota</taxon>
        <taxon>Betaproteobacteria</taxon>
        <taxon>Burkholderiales</taxon>
        <taxon>Sphaerotilaceae</taxon>
        <taxon>Piscinibacter</taxon>
    </lineage>
</organism>
<dbReference type="GO" id="GO:0097363">
    <property type="term" value="F:protein O-acetylglucosaminyltransferase activity"/>
    <property type="evidence" value="ECO:0007669"/>
    <property type="project" value="UniProtKB-EC"/>
</dbReference>
<dbReference type="EMBL" id="VOPW01000001">
    <property type="protein sequence ID" value="TXC65321.1"/>
    <property type="molecule type" value="Genomic_DNA"/>
</dbReference>
<evidence type="ECO:0000256" key="1">
    <source>
        <dbReference type="ARBA" id="ARBA00004922"/>
    </source>
</evidence>
<name>A0A5C6U059_9BURK</name>